<gene>
    <name evidence="2" type="ORF">CD175_09510</name>
</gene>
<organism evidence="2 3">
    <name type="scientific">Pseudomonas laurylsulfatiphila</name>
    <dbReference type="NCBI Taxonomy" id="2011015"/>
    <lineage>
        <taxon>Bacteria</taxon>
        <taxon>Pseudomonadati</taxon>
        <taxon>Pseudomonadota</taxon>
        <taxon>Gammaproteobacteria</taxon>
        <taxon>Pseudomonadales</taxon>
        <taxon>Pseudomonadaceae</taxon>
        <taxon>Pseudomonas</taxon>
    </lineage>
</organism>
<evidence type="ECO:0000313" key="3">
    <source>
        <dbReference type="Proteomes" id="UP000238541"/>
    </source>
</evidence>
<protein>
    <submittedName>
        <fullName evidence="2">Uncharacterized protein</fullName>
    </submittedName>
</protein>
<dbReference type="AlphaFoldDB" id="A0A2S6FQV6"/>
<feature type="region of interest" description="Disordered" evidence="1">
    <location>
        <begin position="60"/>
        <end position="89"/>
    </location>
</feature>
<name>A0A2S6FQV6_9PSED</name>
<reference evidence="3" key="1">
    <citation type="submission" date="2017-06" db="EMBL/GenBank/DDBJ databases">
        <authorList>
            <person name="Furmanczyk E.M."/>
        </authorList>
    </citation>
    <scope>NUCLEOTIDE SEQUENCE [LARGE SCALE GENOMIC DNA]</scope>
    <source>
        <strain evidence="3">AP3_16</strain>
    </source>
</reference>
<keyword evidence="3" id="KW-1185">Reference proteome</keyword>
<comment type="caution">
    <text evidence="2">The sequence shown here is derived from an EMBL/GenBank/DDBJ whole genome shotgun (WGS) entry which is preliminary data.</text>
</comment>
<proteinExistence type="predicted"/>
<dbReference type="Proteomes" id="UP000238541">
    <property type="component" value="Unassembled WGS sequence"/>
</dbReference>
<sequence>MSGGRPLTNTDPYQSTFLWRGSLLPLGCAADAVFGGATRPSGSKLPRHKDQQCLKVSIRNRSLHGPGAAGRHSTQTLHPATRSRRRSSP</sequence>
<evidence type="ECO:0000256" key="1">
    <source>
        <dbReference type="SAM" id="MobiDB-lite"/>
    </source>
</evidence>
<dbReference type="EMBL" id="NIRS01000002">
    <property type="protein sequence ID" value="PPK39710.1"/>
    <property type="molecule type" value="Genomic_DNA"/>
</dbReference>
<evidence type="ECO:0000313" key="2">
    <source>
        <dbReference type="EMBL" id="PPK39710.1"/>
    </source>
</evidence>
<accession>A0A2S6FQV6</accession>